<dbReference type="Pfam" id="PF02567">
    <property type="entry name" value="PhzC-PhzF"/>
    <property type="match status" value="1"/>
</dbReference>
<dbReference type="GO" id="GO:0016853">
    <property type="term" value="F:isomerase activity"/>
    <property type="evidence" value="ECO:0007669"/>
    <property type="project" value="UniProtKB-KW"/>
</dbReference>
<accession>A0AAD0SR78</accession>
<dbReference type="PANTHER" id="PTHR13774">
    <property type="entry name" value="PHENAZINE BIOSYNTHESIS PROTEIN"/>
    <property type="match status" value="1"/>
</dbReference>
<dbReference type="PIRSF" id="PIRSF016184">
    <property type="entry name" value="PhzC_PhzF"/>
    <property type="match status" value="1"/>
</dbReference>
<protein>
    <submittedName>
        <fullName evidence="4">Epimerase, PhzC/PhzF family</fullName>
    </submittedName>
</protein>
<dbReference type="NCBIfam" id="TIGR00654">
    <property type="entry name" value="PhzF_family"/>
    <property type="match status" value="1"/>
</dbReference>
<dbReference type="AlphaFoldDB" id="A0AAD0SR78"/>
<evidence type="ECO:0000313" key="4">
    <source>
        <dbReference type="EMBL" id="AXX89584.1"/>
    </source>
</evidence>
<evidence type="ECO:0000256" key="3">
    <source>
        <dbReference type="PIRSR" id="PIRSR016184-1"/>
    </source>
</evidence>
<sequence length="263" mass="29768">MKLKIYQIDAFTDTVFKGNYAAVIILKEWLSTELMQQIATENNLSETAFVFKNTQNIYEIRWFSPITEIDFCGHATLAAAFVIFKENVVLEKIIFTAKAVGDLSVEKLDSDYIQMSFPNRKPKVVDSIPQELLNGLSITPKEVLLNQQAYFAIFSKEEDVYSVKTNLNELKKLAPYDVVVTSKSTEYDFISRYFWPANGGEEDPVTGSIHTGLAPYWAEKLNKNELIAHQASKRGGLLKCKVLEDKVIILGQAVLYLEGYITI</sequence>
<keyword evidence="5" id="KW-1185">Reference proteome</keyword>
<name>A0AAD0SR78_9BACT</name>
<organism evidence="4 5">
    <name type="scientific">Arcobacter suis CECT 7833</name>
    <dbReference type="NCBI Taxonomy" id="663365"/>
    <lineage>
        <taxon>Bacteria</taxon>
        <taxon>Pseudomonadati</taxon>
        <taxon>Campylobacterota</taxon>
        <taxon>Epsilonproteobacteria</taxon>
        <taxon>Campylobacterales</taxon>
        <taxon>Arcobacteraceae</taxon>
        <taxon>Arcobacter</taxon>
    </lineage>
</organism>
<evidence type="ECO:0000256" key="2">
    <source>
        <dbReference type="ARBA" id="ARBA00023235"/>
    </source>
</evidence>
<dbReference type="PANTHER" id="PTHR13774:SF17">
    <property type="entry name" value="PHENAZINE BIOSYNTHESIS-LIKE DOMAIN-CONTAINING PROTEIN"/>
    <property type="match status" value="1"/>
</dbReference>
<dbReference type="InterPro" id="IPR003719">
    <property type="entry name" value="Phenazine_PhzF-like"/>
</dbReference>
<dbReference type="KEGG" id="asui:ASUIS_1096"/>
<dbReference type="SUPFAM" id="SSF54506">
    <property type="entry name" value="Diaminopimelate epimerase-like"/>
    <property type="match status" value="1"/>
</dbReference>
<dbReference type="RefSeq" id="WP_118886126.1">
    <property type="nucleotide sequence ID" value="NZ_CP032100.1"/>
</dbReference>
<dbReference type="Proteomes" id="UP000263040">
    <property type="component" value="Chromosome"/>
</dbReference>
<keyword evidence="2" id="KW-0413">Isomerase</keyword>
<feature type="active site" evidence="3">
    <location>
        <position position="46"/>
    </location>
</feature>
<dbReference type="EMBL" id="CP032100">
    <property type="protein sequence ID" value="AXX89584.1"/>
    <property type="molecule type" value="Genomic_DNA"/>
</dbReference>
<reference evidence="4 5" key="1">
    <citation type="submission" date="2018-08" db="EMBL/GenBank/DDBJ databases">
        <title>Complete genome of the Arcobacter suis type strain LMG 26152.</title>
        <authorList>
            <person name="Miller W.G."/>
            <person name="Yee E."/>
            <person name="Bono J.L."/>
        </authorList>
    </citation>
    <scope>NUCLEOTIDE SEQUENCE [LARGE SCALE GENOMIC DNA]</scope>
    <source>
        <strain evidence="4 5">CECT 7833</strain>
    </source>
</reference>
<proteinExistence type="inferred from homology"/>
<comment type="similarity">
    <text evidence="1">Belongs to the PhzF family.</text>
</comment>
<evidence type="ECO:0000256" key="1">
    <source>
        <dbReference type="ARBA" id="ARBA00008270"/>
    </source>
</evidence>
<gene>
    <name evidence="4" type="ORF">ASUIS_1096</name>
</gene>
<dbReference type="Gene3D" id="3.10.310.10">
    <property type="entry name" value="Diaminopimelate Epimerase, Chain A, domain 1"/>
    <property type="match status" value="2"/>
</dbReference>
<evidence type="ECO:0000313" key="5">
    <source>
        <dbReference type="Proteomes" id="UP000263040"/>
    </source>
</evidence>
<dbReference type="GO" id="GO:0005737">
    <property type="term" value="C:cytoplasm"/>
    <property type="evidence" value="ECO:0007669"/>
    <property type="project" value="TreeGrafter"/>
</dbReference>